<dbReference type="Pfam" id="PF07719">
    <property type="entry name" value="TPR_2"/>
    <property type="match status" value="1"/>
</dbReference>
<dbReference type="InterPro" id="IPR019734">
    <property type="entry name" value="TPR_rpt"/>
</dbReference>
<dbReference type="PANTHER" id="PTHR22550">
    <property type="entry name" value="SPORE GERMINATION PROTEIN"/>
    <property type="match status" value="1"/>
</dbReference>
<evidence type="ECO:0000256" key="1">
    <source>
        <dbReference type="ARBA" id="ARBA00022737"/>
    </source>
</evidence>
<comment type="caution">
    <text evidence="7">The sequence shown here is derived from an EMBL/GenBank/DDBJ whole genome shotgun (WGS) entry which is preliminary data.</text>
</comment>
<dbReference type="InterPro" id="IPR036465">
    <property type="entry name" value="vWFA_dom_sf"/>
</dbReference>
<dbReference type="EMBL" id="MLFR01000001">
    <property type="protein sequence ID" value="ORM72138.1"/>
    <property type="molecule type" value="Genomic_DNA"/>
</dbReference>
<dbReference type="SUPFAM" id="SSF53300">
    <property type="entry name" value="vWA-like"/>
    <property type="match status" value="1"/>
</dbReference>
<reference evidence="7 8" key="1">
    <citation type="journal article" date="2017" name="Antonie Van Leeuwenhoek">
        <title>Phylogenomic resolution of the bacterial genus Pantoea and its relationship with Erwinia and Tatumella.</title>
        <authorList>
            <person name="Palmer M."/>
            <person name="Steenkamp E.T."/>
            <person name="Coetzee M.P."/>
            <person name="Chan W.Y."/>
            <person name="van Zyl E."/>
            <person name="De Maayer P."/>
            <person name="Coutinho T.A."/>
            <person name="Blom J."/>
            <person name="Smits T.H."/>
            <person name="Duffy B."/>
            <person name="Venter S.N."/>
        </authorList>
    </citation>
    <scope>NUCLEOTIDE SEQUENCE [LARGE SCALE GENOMIC DNA]</scope>
    <source>
        <strain evidence="7 8">LMG 26275</strain>
    </source>
</reference>
<keyword evidence="5" id="KW-0812">Transmembrane</keyword>
<keyword evidence="5" id="KW-0472">Membrane</keyword>
<dbReference type="InterPro" id="IPR050768">
    <property type="entry name" value="UPF0353/GerABKA_families"/>
</dbReference>
<gene>
    <name evidence="7" type="ORF">HA51_03575</name>
</gene>
<feature type="transmembrane region" description="Helical" evidence="5">
    <location>
        <begin position="6"/>
        <end position="25"/>
    </location>
</feature>
<evidence type="ECO:0000256" key="4">
    <source>
        <dbReference type="SAM" id="MobiDB-lite"/>
    </source>
</evidence>
<evidence type="ECO:0000313" key="7">
    <source>
        <dbReference type="EMBL" id="ORM72138.1"/>
    </source>
</evidence>
<accession>A0A1X1D650</accession>
<keyword evidence="2 3" id="KW-0802">TPR repeat</keyword>
<dbReference type="Pfam" id="PF13519">
    <property type="entry name" value="VWA_2"/>
    <property type="match status" value="1"/>
</dbReference>
<dbReference type="Proteomes" id="UP000193558">
    <property type="component" value="Unassembled WGS sequence"/>
</dbReference>
<dbReference type="InterPro" id="IPR011990">
    <property type="entry name" value="TPR-like_helical_dom_sf"/>
</dbReference>
<dbReference type="SUPFAM" id="SSF48452">
    <property type="entry name" value="TPR-like"/>
    <property type="match status" value="1"/>
</dbReference>
<evidence type="ECO:0000259" key="6">
    <source>
        <dbReference type="Pfam" id="PF13519"/>
    </source>
</evidence>
<dbReference type="PANTHER" id="PTHR22550:SF14">
    <property type="entry name" value="VWFA DOMAIN-CONTAINING PROTEIN"/>
    <property type="match status" value="1"/>
</dbReference>
<evidence type="ECO:0000256" key="2">
    <source>
        <dbReference type="ARBA" id="ARBA00022803"/>
    </source>
</evidence>
<dbReference type="RefSeq" id="WP_084931925.1">
    <property type="nucleotide sequence ID" value="NZ_MLFR01000001.1"/>
</dbReference>
<feature type="domain" description="VWFA" evidence="6">
    <location>
        <begin position="87"/>
        <end position="193"/>
    </location>
</feature>
<protein>
    <recommendedName>
        <fullName evidence="6">VWFA domain-containing protein</fullName>
    </recommendedName>
</protein>
<feature type="transmembrane region" description="Helical" evidence="5">
    <location>
        <begin position="289"/>
        <end position="314"/>
    </location>
</feature>
<organism evidence="7 8">
    <name type="scientific">Pantoea rwandensis</name>
    <dbReference type="NCBI Taxonomy" id="1076550"/>
    <lineage>
        <taxon>Bacteria</taxon>
        <taxon>Pseudomonadati</taxon>
        <taxon>Pseudomonadota</taxon>
        <taxon>Gammaproteobacteria</taxon>
        <taxon>Enterobacterales</taxon>
        <taxon>Erwiniaceae</taxon>
        <taxon>Pantoea</taxon>
    </lineage>
</organism>
<dbReference type="Gene3D" id="3.40.50.410">
    <property type="entry name" value="von Willebrand factor, type A domain"/>
    <property type="match status" value="1"/>
</dbReference>
<dbReference type="Gene3D" id="1.25.40.10">
    <property type="entry name" value="Tetratricopeptide repeat domain"/>
    <property type="match status" value="1"/>
</dbReference>
<evidence type="ECO:0000313" key="8">
    <source>
        <dbReference type="Proteomes" id="UP000193558"/>
    </source>
</evidence>
<sequence length="508" mass="57006">MSDFHFLYPWRLLGLLICPLVFFLARRTRSAWHDIMEKPFAAALIKGQQPRAKQLLPWLVAVGVLGLAGPSWQRELPAAFTPDNNVMVILQQDLSMLAQDVPPSRHQRMQLKLSMLMSQMPGSHFGLVVYRANAWLTIPLTSDPAFYQLFLMAQQPTQLPQDDGSGLRQAVALALKNLPSSPDAPRSIILVTDNVDEQDAQWLQQQTVPLQMWVPGTAAGGALPEAQASQGTDTRLNVTRFEQIRDAGIPVTLVSSDDTDLASIRDNIQQSITAQQNHRQDLQWKNSGYLLVIPMLLLLLFWRQQLICVLFLFVPLMALSPTSHAALLDAWVRPDVQGQRAFERGDYQAAAQHFDDPLRRGIALYYAGDYAAALGAFRLAPATPETLLWTGNSYAQQKNWQQSLNSYDQALSLRPDWTLAQQNREKIAHILMQLRQKQHDRQASQSEEANYDADEIKNDLKRDEGAKEQQLKPMAGTPAPAQQWYDNASLSPSGLLENLYRSSPAEAQ</sequence>
<keyword evidence="5" id="KW-1133">Transmembrane helix</keyword>
<dbReference type="InterPro" id="IPR002035">
    <property type="entry name" value="VWF_A"/>
</dbReference>
<proteinExistence type="predicted"/>
<feature type="compositionally biased region" description="Basic and acidic residues" evidence="4">
    <location>
        <begin position="454"/>
        <end position="470"/>
    </location>
</feature>
<feature type="region of interest" description="Disordered" evidence="4">
    <location>
        <begin position="438"/>
        <end position="489"/>
    </location>
</feature>
<dbReference type="PROSITE" id="PS50005">
    <property type="entry name" value="TPR"/>
    <property type="match status" value="1"/>
</dbReference>
<dbReference type="OrthoDB" id="9807628at2"/>
<dbReference type="AlphaFoldDB" id="A0A1X1D650"/>
<name>A0A1X1D650_9GAMM</name>
<evidence type="ECO:0000256" key="3">
    <source>
        <dbReference type="PROSITE-ProRule" id="PRU00339"/>
    </source>
</evidence>
<feature type="repeat" description="TPR" evidence="3">
    <location>
        <begin position="384"/>
        <end position="417"/>
    </location>
</feature>
<dbReference type="InterPro" id="IPR013105">
    <property type="entry name" value="TPR_2"/>
</dbReference>
<evidence type="ECO:0000256" key="5">
    <source>
        <dbReference type="SAM" id="Phobius"/>
    </source>
</evidence>
<keyword evidence="1" id="KW-0677">Repeat</keyword>